<reference evidence="1 2" key="1">
    <citation type="submission" date="2021-05" db="EMBL/GenBank/DDBJ databases">
        <title>Molecular characterization for Shewanella algae harboring chromosomal blaOXA-55-like strains isolated from clinical and environment sample.</title>
        <authorList>
            <person name="Ohama Y."/>
            <person name="Aoki K."/>
            <person name="Harada S."/>
            <person name="Moriya K."/>
            <person name="Ishii Y."/>
            <person name="Tateda K."/>
        </authorList>
    </citation>
    <scope>NUCLEOTIDE SEQUENCE [LARGE SCALE GENOMIC DNA]</scope>
    <source>
        <strain evidence="1 2">MBTL60-118</strain>
    </source>
</reference>
<organism evidence="1 2">
    <name type="scientific">Shewanella colwelliana</name>
    <name type="common">Alteromonas colwelliana</name>
    <dbReference type="NCBI Taxonomy" id="23"/>
    <lineage>
        <taxon>Bacteria</taxon>
        <taxon>Pseudomonadati</taxon>
        <taxon>Pseudomonadota</taxon>
        <taxon>Gammaproteobacteria</taxon>
        <taxon>Alteromonadales</taxon>
        <taxon>Shewanellaceae</taxon>
        <taxon>Shewanella</taxon>
    </lineage>
</organism>
<dbReference type="RefSeq" id="WP_220756883.1">
    <property type="nucleotide sequence ID" value="NZ_BPEU01000013.1"/>
</dbReference>
<gene>
    <name evidence="1" type="ORF">TUM3794_20000</name>
</gene>
<proteinExistence type="predicted"/>
<keyword evidence="2" id="KW-1185">Reference proteome</keyword>
<protein>
    <submittedName>
        <fullName evidence="1">Uncharacterized protein</fullName>
    </submittedName>
</protein>
<dbReference type="EMBL" id="BPEU01000013">
    <property type="protein sequence ID" value="GIU40917.1"/>
    <property type="molecule type" value="Genomic_DNA"/>
</dbReference>
<sequence>MTTHEELQQELEYLATTDLTVESPRVHAWMEKAANHLRKDQLLPGQKFVVDKETCLLKKVFIN</sequence>
<comment type="caution">
    <text evidence="1">The sequence shown here is derived from an EMBL/GenBank/DDBJ whole genome shotgun (WGS) entry which is preliminary data.</text>
</comment>
<evidence type="ECO:0000313" key="1">
    <source>
        <dbReference type="EMBL" id="GIU40917.1"/>
    </source>
</evidence>
<evidence type="ECO:0000313" key="2">
    <source>
        <dbReference type="Proteomes" id="UP000773469"/>
    </source>
</evidence>
<dbReference type="Proteomes" id="UP000773469">
    <property type="component" value="Unassembled WGS sequence"/>
</dbReference>
<accession>A0ABQ4P0K3</accession>
<name>A0ABQ4P0K3_SHECO</name>